<feature type="compositionally biased region" description="Basic residues" evidence="1">
    <location>
        <begin position="44"/>
        <end position="56"/>
    </location>
</feature>
<dbReference type="Gramene" id="TKW14663">
    <property type="protein sequence ID" value="TKW14663"/>
    <property type="gene ID" value="SEVIR_5G181500v2"/>
</dbReference>
<proteinExistence type="predicted"/>
<name>A0A4U6UKA0_SETVI</name>
<gene>
    <name evidence="2" type="ORF">SEVIR_5G181500v2</name>
</gene>
<dbReference type="AlphaFoldDB" id="A0A4U6UKA0"/>
<accession>A0A4U6UKA0</accession>
<sequence length="251" mass="26305">MHFRSEDGDPLLSPWNLRPSSEACHVTGTAGFRGGGGGAAPPKIQKRAHQKSRPRQKLPTQSNSTHLLATPSAPSPFLQLMAAAALPPAATTTAYWSSSSTTAAQLSSLPRGGRGAGGATSRGLTTRRNRRLPAFSSSPPPPLLHAVACPPCEPLRVAGRGRQAAACDALASTDALWVRSSAPARRRAASFDAGQGPLRDEVRPHRRARRYGAWARCAHGLLATRARPRTLAVPAVALGSPESIRSSPSDS</sequence>
<dbReference type="Proteomes" id="UP000298652">
    <property type="component" value="Chromosome 5"/>
</dbReference>
<dbReference type="EMBL" id="CM016556">
    <property type="protein sequence ID" value="TKW14663.1"/>
    <property type="molecule type" value="Genomic_DNA"/>
</dbReference>
<feature type="region of interest" description="Disordered" evidence="1">
    <location>
        <begin position="105"/>
        <end position="139"/>
    </location>
</feature>
<feature type="region of interest" description="Disordered" evidence="1">
    <location>
        <begin position="1"/>
        <end position="66"/>
    </location>
</feature>
<protein>
    <submittedName>
        <fullName evidence="2">Uncharacterized protein</fullName>
    </submittedName>
</protein>
<dbReference type="EMBL" id="CM016556">
    <property type="protein sequence ID" value="TKW14664.1"/>
    <property type="molecule type" value="Genomic_DNA"/>
</dbReference>
<evidence type="ECO:0000256" key="1">
    <source>
        <dbReference type="SAM" id="MobiDB-lite"/>
    </source>
</evidence>
<reference evidence="2 3" key="1">
    <citation type="submission" date="2019-03" db="EMBL/GenBank/DDBJ databases">
        <title>WGS assembly of Setaria viridis.</title>
        <authorList>
            <person name="Huang P."/>
            <person name="Jenkins J."/>
            <person name="Grimwood J."/>
            <person name="Barry K."/>
            <person name="Healey A."/>
            <person name="Mamidi S."/>
            <person name="Sreedasyam A."/>
            <person name="Shu S."/>
            <person name="Feldman M."/>
            <person name="Wu J."/>
            <person name="Yu Y."/>
            <person name="Chen C."/>
            <person name="Johnson J."/>
            <person name="Rokhsar D."/>
            <person name="Baxter I."/>
            <person name="Schmutz J."/>
            <person name="Brutnell T."/>
            <person name="Kellogg E."/>
        </authorList>
    </citation>
    <scope>NUCLEOTIDE SEQUENCE [LARGE SCALE GENOMIC DNA]</scope>
    <source>
        <strain evidence="3">cv. A10</strain>
    </source>
</reference>
<organism evidence="2 3">
    <name type="scientific">Setaria viridis</name>
    <name type="common">Green bristlegrass</name>
    <name type="synonym">Setaria italica subsp. viridis</name>
    <dbReference type="NCBI Taxonomy" id="4556"/>
    <lineage>
        <taxon>Eukaryota</taxon>
        <taxon>Viridiplantae</taxon>
        <taxon>Streptophyta</taxon>
        <taxon>Embryophyta</taxon>
        <taxon>Tracheophyta</taxon>
        <taxon>Spermatophyta</taxon>
        <taxon>Magnoliopsida</taxon>
        <taxon>Liliopsida</taxon>
        <taxon>Poales</taxon>
        <taxon>Poaceae</taxon>
        <taxon>PACMAD clade</taxon>
        <taxon>Panicoideae</taxon>
        <taxon>Panicodae</taxon>
        <taxon>Paniceae</taxon>
        <taxon>Cenchrinae</taxon>
        <taxon>Setaria</taxon>
    </lineage>
</organism>
<keyword evidence="3" id="KW-1185">Reference proteome</keyword>
<dbReference type="Gramene" id="TKW14664">
    <property type="protein sequence ID" value="TKW14664"/>
    <property type="gene ID" value="SEVIR_5G181500v2"/>
</dbReference>
<evidence type="ECO:0000313" key="3">
    <source>
        <dbReference type="Proteomes" id="UP000298652"/>
    </source>
</evidence>
<evidence type="ECO:0000313" key="2">
    <source>
        <dbReference type="EMBL" id="TKW14663.1"/>
    </source>
</evidence>